<feature type="domain" description="Inner centromere protein ARK-binding" evidence="10">
    <location>
        <begin position="394"/>
        <end position="452"/>
    </location>
</feature>
<dbReference type="Gene3D" id="1.20.5.2230">
    <property type="match status" value="1"/>
</dbReference>
<evidence type="ECO:0000256" key="7">
    <source>
        <dbReference type="ARBA" id="ARBA00023242"/>
    </source>
</evidence>
<feature type="coiled-coil region" evidence="8">
    <location>
        <begin position="64"/>
        <end position="91"/>
    </location>
</feature>
<keyword evidence="7" id="KW-0539">Nucleus</keyword>
<dbReference type="GO" id="GO:0030496">
    <property type="term" value="C:midbody"/>
    <property type="evidence" value="ECO:0007669"/>
    <property type="project" value="TreeGrafter"/>
</dbReference>
<evidence type="ECO:0000256" key="8">
    <source>
        <dbReference type="SAM" id="Coils"/>
    </source>
</evidence>
<dbReference type="GO" id="GO:0032133">
    <property type="term" value="C:chromosome passenger complex"/>
    <property type="evidence" value="ECO:0007669"/>
    <property type="project" value="TreeGrafter"/>
</dbReference>
<dbReference type="GO" id="GO:0000281">
    <property type="term" value="P:mitotic cytokinesis"/>
    <property type="evidence" value="ECO:0007669"/>
    <property type="project" value="TreeGrafter"/>
</dbReference>
<evidence type="ECO:0000256" key="1">
    <source>
        <dbReference type="ARBA" id="ARBA00004123"/>
    </source>
</evidence>
<dbReference type="Pfam" id="PF03941">
    <property type="entry name" value="INCENP_ARK-bind"/>
    <property type="match status" value="1"/>
</dbReference>
<dbReference type="GO" id="GO:0051257">
    <property type="term" value="P:meiotic spindle midzone assembly"/>
    <property type="evidence" value="ECO:0007669"/>
    <property type="project" value="TreeGrafter"/>
</dbReference>
<evidence type="ECO:0000256" key="2">
    <source>
        <dbReference type="ARBA" id="ARBA00004186"/>
    </source>
</evidence>
<feature type="region of interest" description="Disordered" evidence="9">
    <location>
        <begin position="386"/>
        <end position="407"/>
    </location>
</feature>
<keyword evidence="6" id="KW-0206">Cytoskeleton</keyword>
<comment type="subcellular location">
    <subcellularLocation>
        <location evidence="2">Cytoplasm</location>
        <location evidence="2">Cytoskeleton</location>
        <location evidence="2">Spindle</location>
    </subcellularLocation>
    <subcellularLocation>
        <location evidence="1">Nucleus</location>
    </subcellularLocation>
</comment>
<evidence type="ECO:0000259" key="10">
    <source>
        <dbReference type="Pfam" id="PF03941"/>
    </source>
</evidence>
<evidence type="ECO:0000256" key="6">
    <source>
        <dbReference type="ARBA" id="ARBA00023212"/>
    </source>
</evidence>
<dbReference type="GO" id="GO:0005634">
    <property type="term" value="C:nucleus"/>
    <property type="evidence" value="ECO:0007669"/>
    <property type="project" value="UniProtKB-SubCell"/>
</dbReference>
<dbReference type="STRING" id="131310.A0A0N4ZWP4"/>
<dbReference type="Proteomes" id="UP000038045">
    <property type="component" value="Unplaced"/>
</dbReference>
<dbReference type="GO" id="GO:0051310">
    <property type="term" value="P:metaphase chromosome alignment"/>
    <property type="evidence" value="ECO:0007669"/>
    <property type="project" value="TreeGrafter"/>
</dbReference>
<comment type="similarity">
    <text evidence="3">Belongs to the INCENP family.</text>
</comment>
<reference evidence="12" key="1">
    <citation type="submission" date="2017-02" db="UniProtKB">
        <authorList>
            <consortium name="WormBaseParasite"/>
        </authorList>
    </citation>
    <scope>IDENTIFICATION</scope>
</reference>
<feature type="compositionally biased region" description="Acidic residues" evidence="9">
    <location>
        <begin position="386"/>
        <end position="404"/>
    </location>
</feature>
<proteinExistence type="inferred from homology"/>
<organism evidence="11 12">
    <name type="scientific">Parastrongyloides trichosuri</name>
    <name type="common">Possum-specific nematode worm</name>
    <dbReference type="NCBI Taxonomy" id="131310"/>
    <lineage>
        <taxon>Eukaryota</taxon>
        <taxon>Metazoa</taxon>
        <taxon>Ecdysozoa</taxon>
        <taxon>Nematoda</taxon>
        <taxon>Chromadorea</taxon>
        <taxon>Rhabditida</taxon>
        <taxon>Tylenchina</taxon>
        <taxon>Panagrolaimomorpha</taxon>
        <taxon>Strongyloidoidea</taxon>
        <taxon>Strongyloididae</taxon>
        <taxon>Parastrongyloides</taxon>
    </lineage>
</organism>
<evidence type="ECO:0000256" key="9">
    <source>
        <dbReference type="SAM" id="MobiDB-lite"/>
    </source>
</evidence>
<dbReference type="GO" id="GO:0000776">
    <property type="term" value="C:kinetochore"/>
    <property type="evidence" value="ECO:0007669"/>
    <property type="project" value="TreeGrafter"/>
</dbReference>
<protein>
    <submittedName>
        <fullName evidence="12">INCENP_ARK-bind domain-containing protein</fullName>
    </submittedName>
</protein>
<keyword evidence="5" id="KW-0159">Chromosome partition</keyword>
<keyword evidence="11" id="KW-1185">Reference proteome</keyword>
<dbReference type="InterPro" id="IPR005635">
    <property type="entry name" value="Inner_centromere_prot_ARK-bd"/>
</dbReference>
<name>A0A0N4ZWP4_PARTI</name>
<dbReference type="PANTHER" id="PTHR13142">
    <property type="entry name" value="INNER CENTROMERE PROTEIN"/>
    <property type="match status" value="1"/>
</dbReference>
<dbReference type="WBParaSite" id="PTRK_0001311000.1">
    <property type="protein sequence ID" value="PTRK_0001311000.1"/>
    <property type="gene ID" value="PTRK_0001311000"/>
</dbReference>
<evidence type="ECO:0000256" key="3">
    <source>
        <dbReference type="ARBA" id="ARBA00010042"/>
    </source>
</evidence>
<evidence type="ECO:0000256" key="4">
    <source>
        <dbReference type="ARBA" id="ARBA00022490"/>
    </source>
</evidence>
<keyword evidence="4" id="KW-0963">Cytoplasm</keyword>
<keyword evidence="8" id="KW-0175">Coiled coil</keyword>
<dbReference type="AlphaFoldDB" id="A0A0N4ZWP4"/>
<evidence type="ECO:0000313" key="12">
    <source>
        <dbReference type="WBParaSite" id="PTRK_0001311000.1"/>
    </source>
</evidence>
<dbReference type="GO" id="GO:1990385">
    <property type="term" value="C:meiotic spindle midzone"/>
    <property type="evidence" value="ECO:0007669"/>
    <property type="project" value="TreeGrafter"/>
</dbReference>
<accession>A0A0N4ZWP4</accession>
<dbReference type="PANTHER" id="PTHR13142:SF1">
    <property type="entry name" value="INNER CENTROMERE PROTEIN"/>
    <property type="match status" value="1"/>
</dbReference>
<sequence length="491" mass="57397">MVSKLRRRKPQVEDEAINIFESKLSTDNFILNENVVVFTNLLPQYDSRIKLSEIIEEIYNNFILEKYENTISKLSEQRDKLKNLIKETDNNFKIPKTPIRGKNVSKIAKLYETIELRKDKMVKKNLFSNNDVSFGDQNVGSVAYLRSKFNDATNNRTTKNVLHNIKKRNTTERQILRIEQANSIQRADQKKQCLLKQKAEKVKHDREEKAKQVEERRRLKEMEHEKKLKALREDQINETQNKTPNRTKFKTPISSVSRLRINTPGNIIYETPIHEIERKIHTKIVPDKSCKNSEIYETPILRKRKSSFIYEENIDKNIFMNNENVTPNIRDNDILNSYSVNNIKKVEISNNVVSMSLQSSKLFNDSVSSVVNYGLTPDKVIEPSTEDDYNIADLSEGDGTDDEDNPRKTIPSWARTENLKISLSQQYRKYKNFNDIIQIFGKHKEFKFDKVFNGKKYDRTSSAFWSSPLSNPRKGNAVYYQLSESIVDNSF</sequence>
<evidence type="ECO:0000313" key="11">
    <source>
        <dbReference type="Proteomes" id="UP000038045"/>
    </source>
</evidence>
<evidence type="ECO:0000256" key="5">
    <source>
        <dbReference type="ARBA" id="ARBA00022829"/>
    </source>
</evidence>